<dbReference type="AlphaFoldDB" id="A0A540X1W7"/>
<dbReference type="OrthoDB" id="5524580at2"/>
<name>A0A540X1W7_9BACT</name>
<feature type="region of interest" description="Disordered" evidence="1">
    <location>
        <begin position="1"/>
        <end position="22"/>
    </location>
</feature>
<evidence type="ECO:0000313" key="2">
    <source>
        <dbReference type="EMBL" id="TQF15248.1"/>
    </source>
</evidence>
<evidence type="ECO:0000313" key="3">
    <source>
        <dbReference type="Proteomes" id="UP000315369"/>
    </source>
</evidence>
<evidence type="ECO:0000256" key="1">
    <source>
        <dbReference type="SAM" id="MobiDB-lite"/>
    </source>
</evidence>
<sequence>MLALACAPARPSDPDLVRPSPGQPILEKLPGPMLGPFESYSDALLAACGRILTKPHASAGRADNQEASTFWRVSSEYCAWVYYTPDDQYMVSKLTDQSAVDPLHRLKTCLLPSTVEDSRYPPNSIKYIYALHNHPFGSSLSRGDIRFIVEQGSAHGFEARTKDGVVRLSIVAFFANDLSKPACDGFHQYVPVTGHIMKWTRERNRWSCEQTAHVSWNEDATDFTLRATRSPCFEKAR</sequence>
<gene>
    <name evidence="2" type="ORF">FJV41_14660</name>
</gene>
<reference evidence="2 3" key="1">
    <citation type="submission" date="2019-06" db="EMBL/GenBank/DDBJ databases">
        <authorList>
            <person name="Livingstone P."/>
            <person name="Whitworth D."/>
        </authorList>
    </citation>
    <scope>NUCLEOTIDE SEQUENCE [LARGE SCALE GENOMIC DNA]</scope>
    <source>
        <strain evidence="2 3">AM401</strain>
    </source>
</reference>
<dbReference type="Proteomes" id="UP000315369">
    <property type="component" value="Unassembled WGS sequence"/>
</dbReference>
<accession>A0A540X1W7</accession>
<keyword evidence="3" id="KW-1185">Reference proteome</keyword>
<dbReference type="EMBL" id="VIFM01000048">
    <property type="protein sequence ID" value="TQF15248.1"/>
    <property type="molecule type" value="Genomic_DNA"/>
</dbReference>
<comment type="caution">
    <text evidence="2">The sequence shown here is derived from an EMBL/GenBank/DDBJ whole genome shotgun (WGS) entry which is preliminary data.</text>
</comment>
<proteinExistence type="predicted"/>
<protein>
    <submittedName>
        <fullName evidence="2">Uncharacterized protein</fullName>
    </submittedName>
</protein>
<organism evidence="2 3">
    <name type="scientific">Myxococcus llanfairpwllgwyngyllgogerychwyrndrobwllllantysiliogogogochensis</name>
    <dbReference type="NCBI Taxonomy" id="2590453"/>
    <lineage>
        <taxon>Bacteria</taxon>
        <taxon>Pseudomonadati</taxon>
        <taxon>Myxococcota</taxon>
        <taxon>Myxococcia</taxon>
        <taxon>Myxococcales</taxon>
        <taxon>Cystobacterineae</taxon>
        <taxon>Myxococcaceae</taxon>
        <taxon>Myxococcus</taxon>
    </lineage>
</organism>